<feature type="domain" description="Transducer of regulated CREB activity middle" evidence="2">
    <location>
        <begin position="54"/>
        <end position="137"/>
    </location>
</feature>
<feature type="region of interest" description="Disordered" evidence="1">
    <location>
        <begin position="93"/>
        <end position="191"/>
    </location>
</feature>
<dbReference type="InterPro" id="IPR024785">
    <property type="entry name" value="TORC_C"/>
</dbReference>
<feature type="compositionally biased region" description="Low complexity" evidence="1">
    <location>
        <begin position="129"/>
        <end position="140"/>
    </location>
</feature>
<evidence type="ECO:0000313" key="5">
    <source>
        <dbReference type="Proteomes" id="UP001374579"/>
    </source>
</evidence>
<protein>
    <submittedName>
        <fullName evidence="4">Uncharacterized protein</fullName>
    </submittedName>
</protein>
<gene>
    <name evidence="4" type="ORF">V1264_024508</name>
</gene>
<feature type="compositionally biased region" description="Polar residues" evidence="1">
    <location>
        <begin position="278"/>
        <end position="330"/>
    </location>
</feature>
<evidence type="ECO:0000313" key="4">
    <source>
        <dbReference type="EMBL" id="KAK7089222.1"/>
    </source>
</evidence>
<feature type="compositionally biased region" description="Low complexity" evidence="1">
    <location>
        <begin position="265"/>
        <end position="274"/>
    </location>
</feature>
<evidence type="ECO:0000259" key="2">
    <source>
        <dbReference type="Pfam" id="PF12885"/>
    </source>
</evidence>
<feature type="compositionally biased region" description="Basic residues" evidence="1">
    <location>
        <begin position="204"/>
        <end position="226"/>
    </location>
</feature>
<dbReference type="GO" id="GO:0008140">
    <property type="term" value="F:cAMP response element binding protein binding"/>
    <property type="evidence" value="ECO:0007669"/>
    <property type="project" value="TreeGrafter"/>
</dbReference>
<feature type="region of interest" description="Disordered" evidence="1">
    <location>
        <begin position="261"/>
        <end position="342"/>
    </location>
</feature>
<dbReference type="GO" id="GO:0045944">
    <property type="term" value="P:positive regulation of transcription by RNA polymerase II"/>
    <property type="evidence" value="ECO:0007669"/>
    <property type="project" value="TreeGrafter"/>
</dbReference>
<feature type="region of interest" description="Disordered" evidence="1">
    <location>
        <begin position="428"/>
        <end position="493"/>
    </location>
</feature>
<dbReference type="InterPro" id="IPR024786">
    <property type="entry name" value="TORC"/>
</dbReference>
<evidence type="ECO:0000259" key="3">
    <source>
        <dbReference type="Pfam" id="PF12886"/>
    </source>
</evidence>
<feature type="region of interest" description="Disordered" evidence="1">
    <location>
        <begin position="1"/>
        <end position="68"/>
    </location>
</feature>
<proteinExistence type="predicted"/>
<dbReference type="Pfam" id="PF12886">
    <property type="entry name" value="TORC_C"/>
    <property type="match status" value="1"/>
</dbReference>
<sequence length="607" mass="65870">MGQMGQMGQMQGNGSSASISPSDPYGPQSTTPPTHKRIMEMVGEDSPESLQLKGYWGDPKKMGAGRPKSCEVPNINIYPSQEQDPMGPHIPISNNTGSLPDLTVIHFPSPLTTPLDAEDGSGGGGYGGSSSPSSLSPTSPHHMAMPPPNSQQSPAQRRRHAQAVPSPLVLNNTNQMRVPLSPPVDPSSLPLDPRIAQQYMLHMHQQRQRSPHHHHHHHHPSHHHPRQPQQHPGAKTGMGKASATIGLGQGGGIGVGVGSGGGQAATGAGQVQVGSPPTGLSPQGLPQVQITACDPSEQQPSMTQYRNSVSEAGCQSPTSPHSAPSYSPAQSPGLPPANNLSTSPFAEAYYLQQQQQQQQQQQTSALQHQFEQFNMFCCAVTQDNVPTSTMESQMVQNNGMMSPSHLMGSNPALNFSQVVMQGLGSSIDFQHQSPHHQQQQQQQQQHQQQQHQQQQQQQQSAQQQHQQQQQQQQQQQNQQHQQLQQQQQPPPNFFHATDLQLAQMGMYMNSMGFSGQSQSNNSGNNKIPDIVLTGADDPLGRMQVDFAKELGNAITGMPDGFDTDFLSNDEAFKADLCPLDFDGLQMLTDPNMVTDPATEDTFKLDRL</sequence>
<dbReference type="AlphaFoldDB" id="A0AAN9FZ42"/>
<keyword evidence="5" id="KW-1185">Reference proteome</keyword>
<dbReference type="GO" id="GO:0005737">
    <property type="term" value="C:cytoplasm"/>
    <property type="evidence" value="ECO:0007669"/>
    <property type="project" value="InterPro"/>
</dbReference>
<dbReference type="Proteomes" id="UP001374579">
    <property type="component" value="Unassembled WGS sequence"/>
</dbReference>
<dbReference type="Pfam" id="PF12885">
    <property type="entry name" value="TORC_M"/>
    <property type="match status" value="1"/>
</dbReference>
<dbReference type="InterPro" id="IPR024784">
    <property type="entry name" value="TORC_M"/>
</dbReference>
<name>A0AAN9FZ42_9CAEN</name>
<organism evidence="4 5">
    <name type="scientific">Littorina saxatilis</name>
    <dbReference type="NCBI Taxonomy" id="31220"/>
    <lineage>
        <taxon>Eukaryota</taxon>
        <taxon>Metazoa</taxon>
        <taxon>Spiralia</taxon>
        <taxon>Lophotrochozoa</taxon>
        <taxon>Mollusca</taxon>
        <taxon>Gastropoda</taxon>
        <taxon>Caenogastropoda</taxon>
        <taxon>Littorinimorpha</taxon>
        <taxon>Littorinoidea</taxon>
        <taxon>Littorinidae</taxon>
        <taxon>Littorina</taxon>
    </lineage>
</organism>
<feature type="domain" description="Transducer of regulated CREB activity C-terminal" evidence="3">
    <location>
        <begin position="528"/>
        <end position="607"/>
    </location>
</feature>
<feature type="compositionally biased region" description="Polar residues" evidence="1">
    <location>
        <begin position="13"/>
        <end position="33"/>
    </location>
</feature>
<reference evidence="4 5" key="1">
    <citation type="submission" date="2024-02" db="EMBL/GenBank/DDBJ databases">
        <title>Chromosome-scale genome assembly of the rough periwinkle Littorina saxatilis.</title>
        <authorList>
            <person name="De Jode A."/>
            <person name="Faria R."/>
            <person name="Formenti G."/>
            <person name="Sims Y."/>
            <person name="Smith T.P."/>
            <person name="Tracey A."/>
            <person name="Wood J.M.D."/>
            <person name="Zagrodzka Z.B."/>
            <person name="Johannesson K."/>
            <person name="Butlin R.K."/>
            <person name="Leder E.H."/>
        </authorList>
    </citation>
    <scope>NUCLEOTIDE SEQUENCE [LARGE SCALE GENOMIC DNA]</scope>
    <source>
        <strain evidence="4">Snail1</strain>
        <tissue evidence="4">Muscle</tissue>
    </source>
</reference>
<accession>A0AAN9FZ42</accession>
<comment type="caution">
    <text evidence="4">The sequence shown here is derived from an EMBL/GenBank/DDBJ whole genome shotgun (WGS) entry which is preliminary data.</text>
</comment>
<feature type="compositionally biased region" description="Low complexity" evidence="1">
    <location>
        <begin position="430"/>
        <end position="487"/>
    </location>
</feature>
<dbReference type="EMBL" id="JBAMIC010002509">
    <property type="protein sequence ID" value="KAK7089222.1"/>
    <property type="molecule type" value="Genomic_DNA"/>
</dbReference>
<evidence type="ECO:0000256" key="1">
    <source>
        <dbReference type="SAM" id="MobiDB-lite"/>
    </source>
</evidence>
<dbReference type="PANTHER" id="PTHR13589">
    <property type="entry name" value="CREB-REGULATED TRANSCRIPTION COACTIVATOR"/>
    <property type="match status" value="1"/>
</dbReference>
<dbReference type="PANTHER" id="PTHR13589:SF15">
    <property type="entry name" value="CREB-REGULATED TRANSCRIPTION COACTIVATOR, ISOFORM B"/>
    <property type="match status" value="1"/>
</dbReference>
<dbReference type="GO" id="GO:0005634">
    <property type="term" value="C:nucleus"/>
    <property type="evidence" value="ECO:0007669"/>
    <property type="project" value="InterPro"/>
</dbReference>
<feature type="region of interest" description="Disordered" evidence="1">
    <location>
        <begin position="203"/>
        <end position="247"/>
    </location>
</feature>
<feature type="compositionally biased region" description="Low complexity" evidence="1">
    <location>
        <begin position="1"/>
        <end position="12"/>
    </location>
</feature>